<evidence type="ECO:0000313" key="2">
    <source>
        <dbReference type="Proteomes" id="UP000887116"/>
    </source>
</evidence>
<accession>A0A8X6LAH9</accession>
<organism evidence="1 2">
    <name type="scientific">Trichonephila clavata</name>
    <name type="common">Joro spider</name>
    <name type="synonym">Nephila clavata</name>
    <dbReference type="NCBI Taxonomy" id="2740835"/>
    <lineage>
        <taxon>Eukaryota</taxon>
        <taxon>Metazoa</taxon>
        <taxon>Ecdysozoa</taxon>
        <taxon>Arthropoda</taxon>
        <taxon>Chelicerata</taxon>
        <taxon>Arachnida</taxon>
        <taxon>Araneae</taxon>
        <taxon>Araneomorphae</taxon>
        <taxon>Entelegynae</taxon>
        <taxon>Araneoidea</taxon>
        <taxon>Nephilidae</taxon>
        <taxon>Trichonephila</taxon>
    </lineage>
</organism>
<dbReference type="AlphaFoldDB" id="A0A8X6LAH9"/>
<name>A0A8X6LAH9_TRICU</name>
<gene>
    <name evidence="1" type="ORF">TNCT_141331</name>
</gene>
<reference evidence="1" key="1">
    <citation type="submission" date="2020-07" db="EMBL/GenBank/DDBJ databases">
        <title>Multicomponent nature underlies the extraordinary mechanical properties of spider dragline silk.</title>
        <authorList>
            <person name="Kono N."/>
            <person name="Nakamura H."/>
            <person name="Mori M."/>
            <person name="Yoshida Y."/>
            <person name="Ohtoshi R."/>
            <person name="Malay A.D."/>
            <person name="Moran D.A.P."/>
            <person name="Tomita M."/>
            <person name="Numata K."/>
            <person name="Arakawa K."/>
        </authorList>
    </citation>
    <scope>NUCLEOTIDE SEQUENCE</scope>
</reference>
<dbReference type="Proteomes" id="UP000887116">
    <property type="component" value="Unassembled WGS sequence"/>
</dbReference>
<proteinExistence type="predicted"/>
<dbReference type="EMBL" id="BMAO01025270">
    <property type="protein sequence ID" value="GFR01482.1"/>
    <property type="molecule type" value="Genomic_DNA"/>
</dbReference>
<comment type="caution">
    <text evidence="1">The sequence shown here is derived from an EMBL/GenBank/DDBJ whole genome shotgun (WGS) entry which is preliminary data.</text>
</comment>
<sequence>MSKHIRSSKTFLVQESVSTMGAPTHMEKRKVVSLKHLVRYREVVDDFLFRIVLVEETRAVSMEWKHPSSPVRKKFKTITSAARPRDLNCDCDQRGLKSRRKRGSSFLKSRWKRWTRAPEAKYQRVVMSAQQASRSQLPRLLLKQLDSRFHAYSSGN</sequence>
<protein>
    <submittedName>
        <fullName evidence="1">Uncharacterized protein</fullName>
    </submittedName>
</protein>
<keyword evidence="2" id="KW-1185">Reference proteome</keyword>
<evidence type="ECO:0000313" key="1">
    <source>
        <dbReference type="EMBL" id="GFR01482.1"/>
    </source>
</evidence>
<dbReference type="OrthoDB" id="6118231at2759"/>